<gene>
    <name evidence="1" type="ORF">IAB08_05550</name>
</gene>
<reference evidence="1" key="2">
    <citation type="journal article" date="2021" name="PeerJ">
        <title>Extensive microbial diversity within the chicken gut microbiome revealed by metagenomics and culture.</title>
        <authorList>
            <person name="Gilroy R."/>
            <person name="Ravi A."/>
            <person name="Getino M."/>
            <person name="Pursley I."/>
            <person name="Horton D.L."/>
            <person name="Alikhan N.F."/>
            <person name="Baker D."/>
            <person name="Gharbi K."/>
            <person name="Hall N."/>
            <person name="Watson M."/>
            <person name="Adriaenssens E.M."/>
            <person name="Foster-Nyarko E."/>
            <person name="Jarju S."/>
            <person name="Secka A."/>
            <person name="Antonio M."/>
            <person name="Oren A."/>
            <person name="Chaudhuri R.R."/>
            <person name="La Ragione R."/>
            <person name="Hildebrand F."/>
            <person name="Pallen M.J."/>
        </authorList>
    </citation>
    <scope>NUCLEOTIDE SEQUENCE</scope>
    <source>
        <strain evidence="1">2889</strain>
    </source>
</reference>
<accession>A0A9D9GZF5</accession>
<dbReference type="AlphaFoldDB" id="A0A9D9GZF5"/>
<evidence type="ECO:0000313" key="1">
    <source>
        <dbReference type="EMBL" id="MBO8432740.1"/>
    </source>
</evidence>
<name>A0A9D9GZF5_9BACT</name>
<proteinExistence type="predicted"/>
<comment type="caution">
    <text evidence="1">The sequence shown here is derived from an EMBL/GenBank/DDBJ whole genome shotgun (WGS) entry which is preliminary data.</text>
</comment>
<evidence type="ECO:0008006" key="3">
    <source>
        <dbReference type="Google" id="ProtNLM"/>
    </source>
</evidence>
<evidence type="ECO:0000313" key="2">
    <source>
        <dbReference type="Proteomes" id="UP000823612"/>
    </source>
</evidence>
<sequence length="326" mass="37744">MIRCERRGFGFRGGLAFFLVFMGACSSPESRPEPVPVLRYENALMELDTADMRVGLEEIASSYPLFFDGVDLQDTLNLWQLRNFIEDPVVRLLHARIQEQYDADSLRLGISLAGLFREMHRLDPSFRNPVVYTYISYLDHPNRVFFMDSVLVVGLDLYIDGNQDLMDEYGIPRYISQRLNSAYLLPDAARILVMSRLDAPEEGCLLDYIAWEGKIQYALHHVLPDEPDFVLFGYTEAQMDWCRKNEGLVWDYLVSQGLLFETDPFEFRYFVNEGPFNPLLPGAPARLAQFVGWRMVEAYMRKSDADWNALRQADARTLLEVSRYKP</sequence>
<reference evidence="1" key="1">
    <citation type="submission" date="2020-10" db="EMBL/GenBank/DDBJ databases">
        <authorList>
            <person name="Gilroy R."/>
        </authorList>
    </citation>
    <scope>NUCLEOTIDE SEQUENCE</scope>
    <source>
        <strain evidence="1">2889</strain>
    </source>
</reference>
<dbReference type="PROSITE" id="PS51257">
    <property type="entry name" value="PROKAR_LIPOPROTEIN"/>
    <property type="match status" value="1"/>
</dbReference>
<dbReference type="InterPro" id="IPR019853">
    <property type="entry name" value="GldB-like"/>
</dbReference>
<dbReference type="Proteomes" id="UP000823612">
    <property type="component" value="Unassembled WGS sequence"/>
</dbReference>
<protein>
    <recommendedName>
        <fullName evidence="3">Gliding motility lipoprotein GldB</fullName>
    </recommendedName>
</protein>
<dbReference type="EMBL" id="JADIMZ010000085">
    <property type="protein sequence ID" value="MBO8432740.1"/>
    <property type="molecule type" value="Genomic_DNA"/>
</dbReference>
<organism evidence="1 2">
    <name type="scientific">Candidatus Pullibacteroides excrementavium</name>
    <dbReference type="NCBI Taxonomy" id="2840905"/>
    <lineage>
        <taxon>Bacteria</taxon>
        <taxon>Pseudomonadati</taxon>
        <taxon>Bacteroidota</taxon>
        <taxon>Bacteroidia</taxon>
        <taxon>Bacteroidales</taxon>
        <taxon>Candidatus Pullibacteroides</taxon>
    </lineage>
</organism>
<dbReference type="Pfam" id="PF25594">
    <property type="entry name" value="GldB_lipo"/>
    <property type="match status" value="1"/>
</dbReference>